<gene>
    <name evidence="2" type="ordered locus">A2cp1_4395</name>
</gene>
<dbReference type="Proteomes" id="UP000007089">
    <property type="component" value="Chromosome"/>
</dbReference>
<dbReference type="InterPro" id="IPR011652">
    <property type="entry name" value="MORN_2"/>
</dbReference>
<dbReference type="EMBL" id="CP001359">
    <property type="protein sequence ID" value="ACL67712.1"/>
    <property type="molecule type" value="Genomic_DNA"/>
</dbReference>
<dbReference type="HOGENOM" id="CLU_1529486_0_0_7"/>
<evidence type="ECO:0000313" key="2">
    <source>
        <dbReference type="EMBL" id="ACL67712.1"/>
    </source>
</evidence>
<dbReference type="RefSeq" id="WP_015935400.1">
    <property type="nucleotide sequence ID" value="NC_011891.1"/>
</dbReference>
<sequence length="175" mass="18817">MTAGLVWALAAALALLAGAPLDCPPGTEPRGAAPPEGFEAWCAGKDAAGNDRREGPARTWYDDGAPWTEGAYREGERDGPFVEYHRNGRRAREGAWAHGAKHGRWTIWYESGQVEETSGWRAGVQDGAFASFWPGGARRAAGRHCGGAQCGRWTSYDEAGRELGAVDYGEQTHTP</sequence>
<evidence type="ECO:0008006" key="4">
    <source>
        <dbReference type="Google" id="ProtNLM"/>
    </source>
</evidence>
<accession>B8JCJ2</accession>
<dbReference type="KEGG" id="acp:A2cp1_4395"/>
<feature type="chain" id="PRO_5002872738" description="MORN repeat protein" evidence="1">
    <location>
        <begin position="20"/>
        <end position="175"/>
    </location>
</feature>
<dbReference type="Pfam" id="PF07661">
    <property type="entry name" value="MORN_2"/>
    <property type="match status" value="1"/>
</dbReference>
<dbReference type="SUPFAM" id="SSF82185">
    <property type="entry name" value="Histone H3 K4-specific methyltransferase SET7/9 N-terminal domain"/>
    <property type="match status" value="1"/>
</dbReference>
<organism evidence="2 3">
    <name type="scientific">Anaeromyxobacter dehalogenans (strain ATCC BAA-258 / DSM 21875 / 2CP-1)</name>
    <dbReference type="NCBI Taxonomy" id="455488"/>
    <lineage>
        <taxon>Bacteria</taxon>
        <taxon>Pseudomonadati</taxon>
        <taxon>Myxococcota</taxon>
        <taxon>Myxococcia</taxon>
        <taxon>Myxococcales</taxon>
        <taxon>Cystobacterineae</taxon>
        <taxon>Anaeromyxobacteraceae</taxon>
        <taxon>Anaeromyxobacter</taxon>
    </lineage>
</organism>
<dbReference type="AlphaFoldDB" id="B8JCJ2"/>
<evidence type="ECO:0000313" key="3">
    <source>
        <dbReference type="Proteomes" id="UP000007089"/>
    </source>
</evidence>
<evidence type="ECO:0000256" key="1">
    <source>
        <dbReference type="SAM" id="SignalP"/>
    </source>
</evidence>
<name>B8JCJ2_ANAD2</name>
<reference evidence="2" key="1">
    <citation type="submission" date="2009-01" db="EMBL/GenBank/DDBJ databases">
        <title>Complete sequence of Anaeromyxobacter dehalogenans 2CP-1.</title>
        <authorList>
            <consortium name="US DOE Joint Genome Institute"/>
            <person name="Lucas S."/>
            <person name="Copeland A."/>
            <person name="Lapidus A."/>
            <person name="Glavina del Rio T."/>
            <person name="Dalin E."/>
            <person name="Tice H."/>
            <person name="Bruce D."/>
            <person name="Goodwin L."/>
            <person name="Pitluck S."/>
            <person name="Saunders E."/>
            <person name="Brettin T."/>
            <person name="Detter J.C."/>
            <person name="Han C."/>
            <person name="Larimer F."/>
            <person name="Land M."/>
            <person name="Hauser L."/>
            <person name="Kyrpides N."/>
            <person name="Ovchinnikova G."/>
            <person name="Beliaev A.S."/>
            <person name="Richardson P."/>
        </authorList>
    </citation>
    <scope>NUCLEOTIDE SEQUENCE</scope>
    <source>
        <strain evidence="2">2CP-1</strain>
    </source>
</reference>
<feature type="signal peptide" evidence="1">
    <location>
        <begin position="1"/>
        <end position="19"/>
    </location>
</feature>
<keyword evidence="3" id="KW-1185">Reference proteome</keyword>
<dbReference type="Gene3D" id="2.20.110.10">
    <property type="entry name" value="Histone H3 K4-specific methyltransferase SET7/9 N-terminal domain"/>
    <property type="match status" value="1"/>
</dbReference>
<keyword evidence="1" id="KW-0732">Signal</keyword>
<proteinExistence type="predicted"/>
<protein>
    <recommendedName>
        <fullName evidence="4">MORN repeat protein</fullName>
    </recommendedName>
</protein>